<protein>
    <recommendedName>
        <fullName evidence="1">DUF7053 domain-containing protein</fullName>
    </recommendedName>
</protein>
<feature type="non-terminal residue" evidence="2">
    <location>
        <position position="176"/>
    </location>
</feature>
<evidence type="ECO:0000313" key="3">
    <source>
        <dbReference type="Proteomes" id="UP000800092"/>
    </source>
</evidence>
<dbReference type="Pfam" id="PF23155">
    <property type="entry name" value="DUF7053"/>
    <property type="match status" value="1"/>
</dbReference>
<gene>
    <name evidence="2" type="ORF">EV356DRAFT_417898</name>
</gene>
<dbReference type="PANTHER" id="PTHR38117">
    <property type="entry name" value="NACHT AND WD40 DOMAIN PROTEIN"/>
    <property type="match status" value="1"/>
</dbReference>
<dbReference type="PANTHER" id="PTHR38117:SF2">
    <property type="entry name" value="NACHT AND WD40 DOMAIN PROTEIN"/>
    <property type="match status" value="1"/>
</dbReference>
<name>A0A6A6H067_VIRVR</name>
<dbReference type="AlphaFoldDB" id="A0A6A6H067"/>
<dbReference type="InterPro" id="IPR055481">
    <property type="entry name" value="DUF7053"/>
</dbReference>
<accession>A0A6A6H067</accession>
<evidence type="ECO:0000313" key="2">
    <source>
        <dbReference type="EMBL" id="KAF2230963.1"/>
    </source>
</evidence>
<sequence length="176" mass="19991">MSKRTVYTSITPLPAGITRETVVETLHDHLEMIDLNPLVIKRFQCKPPGFANAEEYHCIWYQLTDKVQYLPGGLAKGNVTYHGCFHDLSNGLQTHVYAPLGLDIKEKWTVGGNLPGEPREPVEMGLGAPKDGLYLREDVDMRSNFMTTSFVKRTLKKAHEKLVDRMIERAHLVETR</sequence>
<reference evidence="2" key="1">
    <citation type="journal article" date="2020" name="Stud. Mycol.">
        <title>101 Dothideomycetes genomes: a test case for predicting lifestyles and emergence of pathogens.</title>
        <authorList>
            <person name="Haridas S."/>
            <person name="Albert R."/>
            <person name="Binder M."/>
            <person name="Bloem J."/>
            <person name="Labutti K."/>
            <person name="Salamov A."/>
            <person name="Andreopoulos B."/>
            <person name="Baker S."/>
            <person name="Barry K."/>
            <person name="Bills G."/>
            <person name="Bluhm B."/>
            <person name="Cannon C."/>
            <person name="Castanera R."/>
            <person name="Culley D."/>
            <person name="Daum C."/>
            <person name="Ezra D."/>
            <person name="Gonzalez J."/>
            <person name="Henrissat B."/>
            <person name="Kuo A."/>
            <person name="Liang C."/>
            <person name="Lipzen A."/>
            <person name="Lutzoni F."/>
            <person name="Magnuson J."/>
            <person name="Mondo S."/>
            <person name="Nolan M."/>
            <person name="Ohm R."/>
            <person name="Pangilinan J."/>
            <person name="Park H.-J."/>
            <person name="Ramirez L."/>
            <person name="Alfaro M."/>
            <person name="Sun H."/>
            <person name="Tritt A."/>
            <person name="Yoshinaga Y."/>
            <person name="Zwiers L.-H."/>
            <person name="Turgeon B."/>
            <person name="Goodwin S."/>
            <person name="Spatafora J."/>
            <person name="Crous P."/>
            <person name="Grigoriev I."/>
        </authorList>
    </citation>
    <scope>NUCLEOTIDE SEQUENCE</scope>
    <source>
        <strain evidence="2">Tuck. ex Michener</strain>
    </source>
</reference>
<feature type="domain" description="DUF7053" evidence="1">
    <location>
        <begin position="2"/>
        <end position="171"/>
    </location>
</feature>
<dbReference type="OrthoDB" id="3246050at2759"/>
<keyword evidence="3" id="KW-1185">Reference proteome</keyword>
<organism evidence="2 3">
    <name type="scientific">Viridothelium virens</name>
    <name type="common">Speckled blister lichen</name>
    <name type="synonym">Trypethelium virens</name>
    <dbReference type="NCBI Taxonomy" id="1048519"/>
    <lineage>
        <taxon>Eukaryota</taxon>
        <taxon>Fungi</taxon>
        <taxon>Dikarya</taxon>
        <taxon>Ascomycota</taxon>
        <taxon>Pezizomycotina</taxon>
        <taxon>Dothideomycetes</taxon>
        <taxon>Dothideomycetes incertae sedis</taxon>
        <taxon>Trypetheliales</taxon>
        <taxon>Trypetheliaceae</taxon>
        <taxon>Viridothelium</taxon>
    </lineage>
</organism>
<dbReference type="Proteomes" id="UP000800092">
    <property type="component" value="Unassembled WGS sequence"/>
</dbReference>
<proteinExistence type="predicted"/>
<evidence type="ECO:0000259" key="1">
    <source>
        <dbReference type="Pfam" id="PF23155"/>
    </source>
</evidence>
<dbReference type="EMBL" id="ML991833">
    <property type="protein sequence ID" value="KAF2230963.1"/>
    <property type="molecule type" value="Genomic_DNA"/>
</dbReference>